<dbReference type="AlphaFoldDB" id="A0A9Q3FPK9"/>
<dbReference type="Proteomes" id="UP000765509">
    <property type="component" value="Unassembled WGS sequence"/>
</dbReference>
<organism evidence="2 3">
    <name type="scientific">Austropuccinia psidii MF-1</name>
    <dbReference type="NCBI Taxonomy" id="1389203"/>
    <lineage>
        <taxon>Eukaryota</taxon>
        <taxon>Fungi</taxon>
        <taxon>Dikarya</taxon>
        <taxon>Basidiomycota</taxon>
        <taxon>Pucciniomycotina</taxon>
        <taxon>Pucciniomycetes</taxon>
        <taxon>Pucciniales</taxon>
        <taxon>Sphaerophragmiaceae</taxon>
        <taxon>Austropuccinia</taxon>
    </lineage>
</organism>
<reference evidence="2" key="1">
    <citation type="submission" date="2021-03" db="EMBL/GenBank/DDBJ databases">
        <title>Draft genome sequence of rust myrtle Austropuccinia psidii MF-1, a brazilian biotype.</title>
        <authorList>
            <person name="Quecine M.C."/>
            <person name="Pachon D.M.R."/>
            <person name="Bonatelli M.L."/>
            <person name="Correr F.H."/>
            <person name="Franceschini L.M."/>
            <person name="Leite T.F."/>
            <person name="Margarido G.R.A."/>
            <person name="Almeida C.A."/>
            <person name="Ferrarezi J.A."/>
            <person name="Labate C.A."/>
        </authorList>
    </citation>
    <scope>NUCLEOTIDE SEQUENCE</scope>
    <source>
        <strain evidence="2">MF-1</strain>
    </source>
</reference>
<accession>A0A9Q3FPK9</accession>
<evidence type="ECO:0000256" key="1">
    <source>
        <dbReference type="SAM" id="MobiDB-lite"/>
    </source>
</evidence>
<gene>
    <name evidence="2" type="ORF">O181_080827</name>
</gene>
<dbReference type="EMBL" id="AVOT02045762">
    <property type="protein sequence ID" value="MBW0541112.1"/>
    <property type="molecule type" value="Genomic_DNA"/>
</dbReference>
<comment type="caution">
    <text evidence="2">The sequence shown here is derived from an EMBL/GenBank/DDBJ whole genome shotgun (WGS) entry which is preliminary data.</text>
</comment>
<name>A0A9Q3FPK9_9BASI</name>
<evidence type="ECO:0000313" key="2">
    <source>
        <dbReference type="EMBL" id="MBW0541112.1"/>
    </source>
</evidence>
<proteinExistence type="predicted"/>
<protein>
    <submittedName>
        <fullName evidence="2">Uncharacterized protein</fullName>
    </submittedName>
</protein>
<keyword evidence="3" id="KW-1185">Reference proteome</keyword>
<feature type="region of interest" description="Disordered" evidence="1">
    <location>
        <begin position="1"/>
        <end position="31"/>
    </location>
</feature>
<sequence length="220" mass="25418">MEFHQEVQTPGGEGKKNKGESSHYPSYRRAAEPDRAYYDSFRLARSRTTQLSSGFTPFRHQRISGKESPFFKIPGTFQEKTRIQGEKQGFFQPVAERVRPNDPEAVGLGEISTQEPEIVVNTFRISSPSNRNITSTQNEHNFVTPESNINSDQLLLKMSQFAVKTQEQFDDLKRCNERLQKLTTLQEATIKFIKESYSKLRKASEETNKRLSQVFEEKHH</sequence>
<evidence type="ECO:0000313" key="3">
    <source>
        <dbReference type="Proteomes" id="UP000765509"/>
    </source>
</evidence>